<dbReference type="InterPro" id="IPR023753">
    <property type="entry name" value="FAD/NAD-binding_dom"/>
</dbReference>
<dbReference type="PRINTS" id="PR00368">
    <property type="entry name" value="FADPNR"/>
</dbReference>
<dbReference type="RefSeq" id="WP_092645762.1">
    <property type="nucleotide sequence ID" value="NZ_FNPX01000008.1"/>
</dbReference>
<feature type="domain" description="FAD/NAD(P)-binding" evidence="1">
    <location>
        <begin position="4"/>
        <end position="290"/>
    </location>
</feature>
<dbReference type="OrthoDB" id="9781621at2"/>
<reference evidence="3" key="1">
    <citation type="submission" date="2016-10" db="EMBL/GenBank/DDBJ databases">
        <authorList>
            <person name="Varghese N."/>
            <person name="Submissions S."/>
        </authorList>
    </citation>
    <scope>NUCLEOTIDE SEQUENCE [LARGE SCALE GENOMIC DNA]</scope>
    <source>
        <strain evidence="3">DSM 100420</strain>
    </source>
</reference>
<name>A0A1H3RHF4_9RHOB</name>
<organism evidence="2 3">
    <name type="scientific">Jannaschia faecimaris</name>
    <dbReference type="NCBI Taxonomy" id="1244108"/>
    <lineage>
        <taxon>Bacteria</taxon>
        <taxon>Pseudomonadati</taxon>
        <taxon>Pseudomonadota</taxon>
        <taxon>Alphaproteobacteria</taxon>
        <taxon>Rhodobacterales</taxon>
        <taxon>Roseobacteraceae</taxon>
        <taxon>Jannaschia</taxon>
    </lineage>
</organism>
<dbReference type="PANTHER" id="PTHR43755:SF1">
    <property type="entry name" value="FAD-DEPENDENT PYRIDINE NUCLEOTIDE-DISULPHIDE OXIDOREDUCTASE"/>
    <property type="match status" value="1"/>
</dbReference>
<dbReference type="GO" id="GO:0016491">
    <property type="term" value="F:oxidoreductase activity"/>
    <property type="evidence" value="ECO:0007669"/>
    <property type="project" value="InterPro"/>
</dbReference>
<sequence length="374" mass="40266">MKSRVLILGAGFGGMELATLLSRSLGDDADVIIIDQRDSFVFGYSRIDVMFGKTTLDAVRLPYASFAKPGIRLVKETITAIDAEAKRVTTNRGTYEADFLVIALGADYDMAATPGLSEHGNEFYSDAGADRLRDIMPDFSGGPVIVGICGFPYKCPPGPSECALTLHHYLTERGIRDACDITFVSPLSSPMPASAEMANELVNTFEEYGIRLLRQKTVVRLEPGLAVLDDGTELPFGLFLGVPKHQPPQVVIDSGLTEDGWVTIDLPTLETRFADVYAIGDMAATGLPKSGTFAESAAQSVSSSILAKLAGGDVQRNTGQGTCIVEFGDGRVSYAELDFLTGPKLEAVFHPPSVAGKTFKNGFDETRRTRWFNA</sequence>
<dbReference type="Gene3D" id="3.50.50.60">
    <property type="entry name" value="FAD/NAD(P)-binding domain"/>
    <property type="match status" value="2"/>
</dbReference>
<gene>
    <name evidence="2" type="ORF">SAMN05444004_10896</name>
</gene>
<dbReference type="SUPFAM" id="SSF51905">
    <property type="entry name" value="FAD/NAD(P)-binding domain"/>
    <property type="match status" value="2"/>
</dbReference>
<dbReference type="InterPro" id="IPR036188">
    <property type="entry name" value="FAD/NAD-bd_sf"/>
</dbReference>
<accession>A0A1H3RHF4</accession>
<dbReference type="STRING" id="1244108.SAMN05444004_10896"/>
<dbReference type="EMBL" id="FNPX01000008">
    <property type="protein sequence ID" value="SDZ24369.1"/>
    <property type="molecule type" value="Genomic_DNA"/>
</dbReference>
<protein>
    <submittedName>
        <fullName evidence="2">Sulfide:quinone oxidoreductase</fullName>
    </submittedName>
</protein>
<dbReference type="InterPro" id="IPR052541">
    <property type="entry name" value="SQRD"/>
</dbReference>
<dbReference type="PANTHER" id="PTHR43755">
    <property type="match status" value="1"/>
</dbReference>
<evidence type="ECO:0000313" key="2">
    <source>
        <dbReference type="EMBL" id="SDZ24369.1"/>
    </source>
</evidence>
<evidence type="ECO:0000313" key="3">
    <source>
        <dbReference type="Proteomes" id="UP000198914"/>
    </source>
</evidence>
<keyword evidence="3" id="KW-1185">Reference proteome</keyword>
<dbReference type="Pfam" id="PF07992">
    <property type="entry name" value="Pyr_redox_2"/>
    <property type="match status" value="1"/>
</dbReference>
<proteinExistence type="predicted"/>
<evidence type="ECO:0000259" key="1">
    <source>
        <dbReference type="Pfam" id="PF07992"/>
    </source>
</evidence>
<dbReference type="Proteomes" id="UP000198914">
    <property type="component" value="Unassembled WGS sequence"/>
</dbReference>
<dbReference type="AlphaFoldDB" id="A0A1H3RHF4"/>